<evidence type="ECO:0000256" key="1">
    <source>
        <dbReference type="SAM" id="Phobius"/>
    </source>
</evidence>
<comment type="caution">
    <text evidence="2">The sequence shown here is derived from an EMBL/GenBank/DDBJ whole genome shotgun (WGS) entry which is preliminary data.</text>
</comment>
<sequence>MNNKLGSEFLRKFDNYERPILFGRTKRQLVFLLGICIGAGLSVLLYFLHFPKFVTYVLLAVIVTPFILYGTKKDVELKEIFRFKFTIQERVFMTDYQKGESYTKHDFKPKKGVKEVNQG</sequence>
<dbReference type="Pfam" id="PF12666">
    <property type="entry name" value="PrgI"/>
    <property type="match status" value="1"/>
</dbReference>
<evidence type="ECO:0000313" key="2">
    <source>
        <dbReference type="EMBL" id="PRT69763.1"/>
    </source>
</evidence>
<feature type="transmembrane region" description="Helical" evidence="1">
    <location>
        <begin position="53"/>
        <end position="71"/>
    </location>
</feature>
<accession>A0A2T0G137</accession>
<organism evidence="2 3">
    <name type="scientific">Streptococcus anginosus</name>
    <dbReference type="NCBI Taxonomy" id="1328"/>
    <lineage>
        <taxon>Bacteria</taxon>
        <taxon>Bacillati</taxon>
        <taxon>Bacillota</taxon>
        <taxon>Bacilli</taxon>
        <taxon>Lactobacillales</taxon>
        <taxon>Streptococcaceae</taxon>
        <taxon>Streptococcus</taxon>
        <taxon>Streptococcus anginosus group</taxon>
    </lineage>
</organism>
<protein>
    <submittedName>
        <fullName evidence="2">PrgI family protein</fullName>
    </submittedName>
</protein>
<keyword evidence="1" id="KW-0472">Membrane</keyword>
<dbReference type="EMBL" id="PVSZ01000014">
    <property type="protein sequence ID" value="PRT69763.1"/>
    <property type="molecule type" value="Genomic_DNA"/>
</dbReference>
<dbReference type="AlphaFoldDB" id="A0A2T0G137"/>
<name>A0A2T0G137_STRAP</name>
<dbReference type="Proteomes" id="UP000238573">
    <property type="component" value="Unassembled WGS sequence"/>
</dbReference>
<dbReference type="InterPro" id="IPR024414">
    <property type="entry name" value="Uncharacterised_PrgI"/>
</dbReference>
<evidence type="ECO:0000313" key="3">
    <source>
        <dbReference type="Proteomes" id="UP000238573"/>
    </source>
</evidence>
<feature type="transmembrane region" description="Helical" evidence="1">
    <location>
        <begin position="29"/>
        <end position="47"/>
    </location>
</feature>
<reference evidence="2 3" key="1">
    <citation type="journal article" date="1993" name="J. Dent. Res.">
        <title>The isolation and characterization of milleri group streptococci from dental periapical abscesses.</title>
        <authorList>
            <person name="Fisher L.E."/>
            <person name="Russell R.R."/>
        </authorList>
    </citation>
    <scope>NUCLEOTIDE SEQUENCE [LARGE SCALE GENOMIC DNA]</scope>
    <source>
        <strain evidence="2 3">OUP21</strain>
    </source>
</reference>
<dbReference type="RefSeq" id="WP_083301129.1">
    <property type="nucleotide sequence ID" value="NZ_JAASHW010000002.1"/>
</dbReference>
<keyword evidence="1" id="KW-0812">Transmembrane</keyword>
<gene>
    <name evidence="2" type="ORF">C6A27_07530</name>
</gene>
<proteinExistence type="predicted"/>
<keyword evidence="1" id="KW-1133">Transmembrane helix</keyword>